<organism evidence="10 11">
    <name type="scientific">Candidatus Aquicultor secundus</name>
    <dbReference type="NCBI Taxonomy" id="1973895"/>
    <lineage>
        <taxon>Bacteria</taxon>
        <taxon>Bacillati</taxon>
        <taxon>Actinomycetota</taxon>
        <taxon>Candidatus Aquicultoria</taxon>
        <taxon>Candidatus Aquicultorales</taxon>
        <taxon>Candidatus Aquicultoraceae</taxon>
        <taxon>Candidatus Aquicultor</taxon>
    </lineage>
</organism>
<keyword evidence="2" id="KW-1003">Cell membrane</keyword>
<feature type="transmembrane region" description="Helical" evidence="8">
    <location>
        <begin position="197"/>
        <end position="223"/>
    </location>
</feature>
<evidence type="ECO:0000256" key="6">
    <source>
        <dbReference type="ARBA" id="ARBA00022989"/>
    </source>
</evidence>
<keyword evidence="5 8" id="KW-0812">Transmembrane</keyword>
<dbReference type="InterPro" id="IPR050297">
    <property type="entry name" value="LipidA_mod_glycosyltrf_83"/>
</dbReference>
<feature type="transmembrane region" description="Helical" evidence="8">
    <location>
        <begin position="39"/>
        <end position="60"/>
    </location>
</feature>
<evidence type="ECO:0000256" key="4">
    <source>
        <dbReference type="ARBA" id="ARBA00022679"/>
    </source>
</evidence>
<dbReference type="EMBL" id="PFNG01000030">
    <property type="protein sequence ID" value="PIZ42067.1"/>
    <property type="molecule type" value="Genomic_DNA"/>
</dbReference>
<feature type="transmembrane region" description="Helical" evidence="8">
    <location>
        <begin position="110"/>
        <end position="128"/>
    </location>
</feature>
<evidence type="ECO:0000256" key="3">
    <source>
        <dbReference type="ARBA" id="ARBA00022676"/>
    </source>
</evidence>
<keyword evidence="3" id="KW-0328">Glycosyltransferase</keyword>
<reference evidence="11" key="1">
    <citation type="submission" date="2017-09" db="EMBL/GenBank/DDBJ databases">
        <title>Depth-based differentiation of microbial function through sediment-hosted aquifers and enrichment of novel symbionts in the deep terrestrial subsurface.</title>
        <authorList>
            <person name="Probst A.J."/>
            <person name="Ladd B."/>
            <person name="Jarett J.K."/>
            <person name="Geller-Mcgrath D.E."/>
            <person name="Sieber C.M.K."/>
            <person name="Emerson J.B."/>
            <person name="Anantharaman K."/>
            <person name="Thomas B.C."/>
            <person name="Malmstrom R."/>
            <person name="Stieglmeier M."/>
            <person name="Klingl A."/>
            <person name="Woyke T."/>
            <person name="Ryan C.M."/>
            <person name="Banfield J.F."/>
        </authorList>
    </citation>
    <scope>NUCLEOTIDE SEQUENCE [LARGE SCALE GENOMIC DNA]</scope>
</reference>
<keyword evidence="4" id="KW-0808">Transferase</keyword>
<evidence type="ECO:0000256" key="2">
    <source>
        <dbReference type="ARBA" id="ARBA00022475"/>
    </source>
</evidence>
<dbReference type="Proteomes" id="UP000230956">
    <property type="component" value="Unassembled WGS sequence"/>
</dbReference>
<dbReference type="InterPro" id="IPR038731">
    <property type="entry name" value="RgtA/B/C-like"/>
</dbReference>
<feature type="transmembrane region" description="Helical" evidence="8">
    <location>
        <begin position="401"/>
        <end position="421"/>
    </location>
</feature>
<evidence type="ECO:0000256" key="7">
    <source>
        <dbReference type="ARBA" id="ARBA00023136"/>
    </source>
</evidence>
<comment type="caution">
    <text evidence="10">The sequence shown here is derived from an EMBL/GenBank/DDBJ whole genome shotgun (WGS) entry which is preliminary data.</text>
</comment>
<feature type="transmembrane region" description="Helical" evidence="8">
    <location>
        <begin position="559"/>
        <end position="579"/>
    </location>
</feature>
<dbReference type="PANTHER" id="PTHR33908:SF11">
    <property type="entry name" value="MEMBRANE PROTEIN"/>
    <property type="match status" value="1"/>
</dbReference>
<evidence type="ECO:0000259" key="9">
    <source>
        <dbReference type="Pfam" id="PF13231"/>
    </source>
</evidence>
<feature type="transmembrane region" description="Helical" evidence="8">
    <location>
        <begin position="370"/>
        <end position="389"/>
    </location>
</feature>
<feature type="transmembrane region" description="Helical" evidence="8">
    <location>
        <begin position="532"/>
        <end position="552"/>
    </location>
</feature>
<dbReference type="GO" id="GO:0005886">
    <property type="term" value="C:plasma membrane"/>
    <property type="evidence" value="ECO:0007669"/>
    <property type="project" value="UniProtKB-SubCell"/>
</dbReference>
<protein>
    <recommendedName>
        <fullName evidence="9">Glycosyltransferase RgtA/B/C/D-like domain-containing protein</fullName>
    </recommendedName>
</protein>
<gene>
    <name evidence="10" type="ORF">COY37_01055</name>
</gene>
<evidence type="ECO:0000256" key="8">
    <source>
        <dbReference type="SAM" id="Phobius"/>
    </source>
</evidence>
<feature type="transmembrane region" description="Helical" evidence="8">
    <location>
        <begin position="508"/>
        <end position="526"/>
    </location>
</feature>
<evidence type="ECO:0000256" key="5">
    <source>
        <dbReference type="ARBA" id="ARBA00022692"/>
    </source>
</evidence>
<name>A0A2M7TAQ9_9ACTN</name>
<dbReference type="GO" id="GO:0009103">
    <property type="term" value="P:lipopolysaccharide biosynthetic process"/>
    <property type="evidence" value="ECO:0007669"/>
    <property type="project" value="UniProtKB-ARBA"/>
</dbReference>
<evidence type="ECO:0000313" key="10">
    <source>
        <dbReference type="EMBL" id="PIZ42067.1"/>
    </source>
</evidence>
<feature type="transmembrane region" description="Helical" evidence="8">
    <location>
        <begin position="12"/>
        <end position="33"/>
    </location>
</feature>
<feature type="domain" description="Glycosyltransferase RgtA/B/C/D-like" evidence="9">
    <location>
        <begin position="268"/>
        <end position="417"/>
    </location>
</feature>
<dbReference type="Pfam" id="PF13231">
    <property type="entry name" value="PMT_2"/>
    <property type="match status" value="1"/>
</dbReference>
<feature type="transmembrane region" description="Helical" evidence="8">
    <location>
        <begin position="72"/>
        <end position="95"/>
    </location>
</feature>
<feature type="transmembrane region" description="Helical" evidence="8">
    <location>
        <begin position="168"/>
        <end position="185"/>
    </location>
</feature>
<comment type="subcellular location">
    <subcellularLocation>
        <location evidence="1">Cell membrane</location>
        <topology evidence="1">Multi-pass membrane protein</topology>
    </subcellularLocation>
</comment>
<feature type="transmembrane region" description="Helical" evidence="8">
    <location>
        <begin position="277"/>
        <end position="296"/>
    </location>
</feature>
<feature type="transmembrane region" description="Helical" evidence="8">
    <location>
        <begin position="140"/>
        <end position="162"/>
    </location>
</feature>
<keyword evidence="7 8" id="KW-0472">Membrane</keyword>
<sequence length="725" mass="79862">MWSKPATKHIVSFLALAWAAFVYVMFFKVFSFYPGTASAVRLGIGIIATLGLYSVMWYLVKGRRGASVVDFSELPGVAVGVLGVAVGVSFIIAATRGDFRGYLGNNLQEIVYLAGIILAAFYVGDLLLQRLRLGVNGLERAFLSISTGLGIMAVLVFLAGAIGAVYIWPFRILTLVPALLGAYRISTTVAPGTAKKLGFSVLPNPLSLGIAVLLGLSFIAAWIPTWNYDSLLYHIAVPKFYMLAHKIYYVRDFMPADYPLNGEMLFMLAMVVKDDTVAQLVSYFMAVWLVLGVFVFSRRFYSYRAGVISVALLLTISVFINKVPVNNNDTVLALFTMAAVYALVAWWETRRNGWFYLSGFMLGVTAGSKYSGFFTLFFVGLLAIVLLVTTKKKEPGAVAGTVKTVGVFAMAAFVGVGPWLVKNYLFTGNPVYPMLISVFGGRDWMAPATRVFQNTVRNANFVATGALGNLAVLWQLTIRKPVEMTIGPALVAFLPFAFKRNRILKGSVFIPLLAAAGFLIPWALLLAQVARFAIPGIVLLIIVVAAGIDRFVGGKRVPGAMIALMLGVAVLANTFVLVVDQYKAFEIGLALTSHRQFTQRNTLARMSGFINGRIPADKKIAMVIDNRAYYLNKRPLLMLNPLNNGRIDQINIKSPDQLMRIFKDEKVDYVFATDEIRRYTYALPKTSPFSVVYRPMTENLDLLIKEGRLKAVLRSGDFWLYKING</sequence>
<proteinExistence type="predicted"/>
<dbReference type="GO" id="GO:0016763">
    <property type="term" value="F:pentosyltransferase activity"/>
    <property type="evidence" value="ECO:0007669"/>
    <property type="project" value="TreeGrafter"/>
</dbReference>
<keyword evidence="6 8" id="KW-1133">Transmembrane helix</keyword>
<evidence type="ECO:0000313" key="11">
    <source>
        <dbReference type="Proteomes" id="UP000230956"/>
    </source>
</evidence>
<feature type="transmembrane region" description="Helical" evidence="8">
    <location>
        <begin position="303"/>
        <end position="320"/>
    </location>
</feature>
<dbReference type="RefSeq" id="WP_286975583.1">
    <property type="nucleotide sequence ID" value="NZ_PEXG01000126.1"/>
</dbReference>
<evidence type="ECO:0000256" key="1">
    <source>
        <dbReference type="ARBA" id="ARBA00004651"/>
    </source>
</evidence>
<accession>A0A2M7TAQ9</accession>
<dbReference type="PANTHER" id="PTHR33908">
    <property type="entry name" value="MANNOSYLTRANSFERASE YKCB-RELATED"/>
    <property type="match status" value="1"/>
</dbReference>
<dbReference type="AlphaFoldDB" id="A0A2M7TAQ9"/>
<feature type="transmembrane region" description="Helical" evidence="8">
    <location>
        <begin position="332"/>
        <end position="349"/>
    </location>
</feature>